<keyword evidence="1" id="KW-0251">Elongation factor</keyword>
<dbReference type="GO" id="GO:0003746">
    <property type="term" value="F:translation elongation factor activity"/>
    <property type="evidence" value="ECO:0007669"/>
    <property type="project" value="UniProtKB-KW"/>
</dbReference>
<evidence type="ECO:0000313" key="3">
    <source>
        <dbReference type="Proteomes" id="UP000030765"/>
    </source>
</evidence>
<dbReference type="EnsemblMetazoa" id="ASIC002742-RA">
    <property type="protein sequence ID" value="ASIC002742-PA"/>
    <property type="gene ID" value="ASIC002742"/>
</dbReference>
<keyword evidence="1" id="KW-0648">Protein biosynthesis</keyword>
<dbReference type="VEuPathDB" id="VectorBase:ASIC002742"/>
<organism evidence="1">
    <name type="scientific">Anopheles sinensis</name>
    <name type="common">Mosquito</name>
    <dbReference type="NCBI Taxonomy" id="74873"/>
    <lineage>
        <taxon>Eukaryota</taxon>
        <taxon>Metazoa</taxon>
        <taxon>Ecdysozoa</taxon>
        <taxon>Arthropoda</taxon>
        <taxon>Hexapoda</taxon>
        <taxon>Insecta</taxon>
        <taxon>Pterygota</taxon>
        <taxon>Neoptera</taxon>
        <taxon>Endopterygota</taxon>
        <taxon>Diptera</taxon>
        <taxon>Nematocera</taxon>
        <taxon>Culicoidea</taxon>
        <taxon>Culicidae</taxon>
        <taxon>Anophelinae</taxon>
        <taxon>Anopheles</taxon>
    </lineage>
</organism>
<protein>
    <submittedName>
        <fullName evidence="1 2">Elongation factor G</fullName>
    </submittedName>
</protein>
<dbReference type="Proteomes" id="UP000030765">
    <property type="component" value="Unassembled WGS sequence"/>
</dbReference>
<sequence length="78" mass="8433">MPCPLVVLKSETAHGKALQTSTPASVFRCQSNVAPKDGMENCRPLTLAPCIPVGGSCWKEFKTTRYSMARHSIAPCPQ</sequence>
<proteinExistence type="predicted"/>
<dbReference type="EMBL" id="ATLV01010978">
    <property type="status" value="NOT_ANNOTATED_CDS"/>
    <property type="molecule type" value="Genomic_DNA"/>
</dbReference>
<dbReference type="AlphaFoldDB" id="A0A084VCX2"/>
<accession>A0A084VCX2</accession>
<gene>
    <name evidence="1" type="ORF">ZHAS_00002742</name>
</gene>
<reference evidence="2" key="2">
    <citation type="submission" date="2020-05" db="UniProtKB">
        <authorList>
            <consortium name="EnsemblMetazoa"/>
        </authorList>
    </citation>
    <scope>IDENTIFICATION</scope>
</reference>
<reference evidence="1 3" key="1">
    <citation type="journal article" date="2014" name="BMC Genomics">
        <title>Genome sequence of Anopheles sinensis provides insight into genetics basis of mosquito competence for malaria parasites.</title>
        <authorList>
            <person name="Zhou D."/>
            <person name="Zhang D."/>
            <person name="Ding G."/>
            <person name="Shi L."/>
            <person name="Hou Q."/>
            <person name="Ye Y."/>
            <person name="Xu Y."/>
            <person name="Zhou H."/>
            <person name="Xiong C."/>
            <person name="Li S."/>
            <person name="Yu J."/>
            <person name="Hong S."/>
            <person name="Yu X."/>
            <person name="Zou P."/>
            <person name="Chen C."/>
            <person name="Chang X."/>
            <person name="Wang W."/>
            <person name="Lv Y."/>
            <person name="Sun Y."/>
            <person name="Ma L."/>
            <person name="Shen B."/>
            <person name="Zhu C."/>
        </authorList>
    </citation>
    <scope>NUCLEOTIDE SEQUENCE [LARGE SCALE GENOMIC DNA]</scope>
</reference>
<dbReference type="EMBL" id="KE524629">
    <property type="protein sequence ID" value="KFB35816.1"/>
    <property type="molecule type" value="Genomic_DNA"/>
</dbReference>
<keyword evidence="3" id="KW-1185">Reference proteome</keyword>
<evidence type="ECO:0000313" key="1">
    <source>
        <dbReference type="EMBL" id="KFB35816.1"/>
    </source>
</evidence>
<evidence type="ECO:0000313" key="2">
    <source>
        <dbReference type="EnsemblMetazoa" id="ASIC002742-PA"/>
    </source>
</evidence>
<name>A0A084VCX2_ANOSI</name>